<gene>
    <name evidence="1" type="ORF">TNCV_2487461</name>
</gene>
<name>A0A8X6W0C6_TRICX</name>
<evidence type="ECO:0000313" key="1">
    <source>
        <dbReference type="EMBL" id="GFY25626.1"/>
    </source>
</evidence>
<dbReference type="Proteomes" id="UP000887159">
    <property type="component" value="Unassembled WGS sequence"/>
</dbReference>
<evidence type="ECO:0000313" key="2">
    <source>
        <dbReference type="Proteomes" id="UP000887159"/>
    </source>
</evidence>
<organism evidence="1 2">
    <name type="scientific">Trichonephila clavipes</name>
    <name type="common">Golden silk orbweaver</name>
    <name type="synonym">Nephila clavipes</name>
    <dbReference type="NCBI Taxonomy" id="2585209"/>
    <lineage>
        <taxon>Eukaryota</taxon>
        <taxon>Metazoa</taxon>
        <taxon>Ecdysozoa</taxon>
        <taxon>Arthropoda</taxon>
        <taxon>Chelicerata</taxon>
        <taxon>Arachnida</taxon>
        <taxon>Araneae</taxon>
        <taxon>Araneomorphae</taxon>
        <taxon>Entelegynae</taxon>
        <taxon>Araneoidea</taxon>
        <taxon>Nephilidae</taxon>
        <taxon>Trichonephila</taxon>
    </lineage>
</organism>
<dbReference type="AlphaFoldDB" id="A0A8X6W0C6"/>
<comment type="caution">
    <text evidence="1">The sequence shown here is derived from an EMBL/GenBank/DDBJ whole genome shotgun (WGS) entry which is preliminary data.</text>
</comment>
<dbReference type="EMBL" id="BMAU01021371">
    <property type="protein sequence ID" value="GFY25626.1"/>
    <property type="molecule type" value="Genomic_DNA"/>
</dbReference>
<reference evidence="1" key="1">
    <citation type="submission" date="2020-08" db="EMBL/GenBank/DDBJ databases">
        <title>Multicomponent nature underlies the extraordinary mechanical properties of spider dragline silk.</title>
        <authorList>
            <person name="Kono N."/>
            <person name="Nakamura H."/>
            <person name="Mori M."/>
            <person name="Yoshida Y."/>
            <person name="Ohtoshi R."/>
            <person name="Malay A.D."/>
            <person name="Moran D.A.P."/>
            <person name="Tomita M."/>
            <person name="Numata K."/>
            <person name="Arakawa K."/>
        </authorList>
    </citation>
    <scope>NUCLEOTIDE SEQUENCE</scope>
</reference>
<accession>A0A8X6W0C6</accession>
<sequence>MDHMFSIGERSGQREEHLDNACHEWSRNYPVKIWLWPSIESKEGQLAPTLRRCSAGYLKYQQCVLEECESEIQYRPIP</sequence>
<protein>
    <submittedName>
        <fullName evidence="1">Uncharacterized protein</fullName>
    </submittedName>
</protein>
<keyword evidence="2" id="KW-1185">Reference proteome</keyword>
<proteinExistence type="predicted"/>